<dbReference type="Gene3D" id="3.40.30.10">
    <property type="entry name" value="Glutaredoxin"/>
    <property type="match status" value="1"/>
</dbReference>
<dbReference type="PROSITE" id="PS51352">
    <property type="entry name" value="THIOREDOXIN_2"/>
    <property type="match status" value="1"/>
</dbReference>
<dbReference type="Pfam" id="PF08534">
    <property type="entry name" value="Redoxin"/>
    <property type="match status" value="1"/>
</dbReference>
<evidence type="ECO:0000256" key="3">
    <source>
        <dbReference type="ARBA" id="ARBA00023284"/>
    </source>
</evidence>
<dbReference type="Proteomes" id="UP000633943">
    <property type="component" value="Unassembled WGS sequence"/>
</dbReference>
<keyword evidence="2" id="KW-0201">Cytochrome c-type biogenesis</keyword>
<dbReference type="InterPro" id="IPR013766">
    <property type="entry name" value="Thioredoxin_domain"/>
</dbReference>
<keyword evidence="7" id="KW-1185">Reference proteome</keyword>
<reference evidence="6 7" key="1">
    <citation type="submission" date="2019-12" db="EMBL/GenBank/DDBJ databases">
        <title>Comparative genomics gives insights into the taxonomy of the Azoarcus-Aromatoleum group and reveals separate origins of nif in the plant-associated Azoarcus and non-plant-associated Aromatoleum sub-groups.</title>
        <authorList>
            <person name="Lafos M."/>
            <person name="Maluk M."/>
            <person name="Batista M."/>
            <person name="Junghare M."/>
            <person name="Carmona M."/>
            <person name="Faoro H."/>
            <person name="Cruz L.M."/>
            <person name="Battistoni F."/>
            <person name="De Souza E."/>
            <person name="Pedrosa F."/>
            <person name="Chen W.-M."/>
            <person name="Poole P.S."/>
            <person name="Dixon R.A."/>
            <person name="James E.K."/>
        </authorList>
    </citation>
    <scope>NUCLEOTIDE SEQUENCE [LARGE SCALE GENOMIC DNA]</scope>
    <source>
        <strain evidence="6 7">PbN1</strain>
    </source>
</reference>
<dbReference type="PROSITE" id="PS00194">
    <property type="entry name" value="THIOREDOXIN_1"/>
    <property type="match status" value="1"/>
</dbReference>
<sequence>MSDISRALRRRTLASLASFAALAAAPTTLVAATRGTGAPGRFEAVAVDPRDARPAVLQAALEPLRNRAVLVNFWATWCEPCRAEMPALVRLDAAEAGLALLTVAVADREGDVRRFFAARGLDPLVVADPEQIIARAWDVRFLPTTFLLDASHRPRHRIRGELDWNDPAVRERVMTLVAPPNDPTPH</sequence>
<dbReference type="PANTHER" id="PTHR42852:SF17">
    <property type="entry name" value="THIOREDOXIN-LIKE PROTEIN HI_1115"/>
    <property type="match status" value="1"/>
</dbReference>
<dbReference type="PANTHER" id="PTHR42852">
    <property type="entry name" value="THIOL:DISULFIDE INTERCHANGE PROTEIN DSBE"/>
    <property type="match status" value="1"/>
</dbReference>
<keyword evidence="4" id="KW-0732">Signal</keyword>
<organism evidence="6 7">
    <name type="scientific">Aromatoleum bremense</name>
    <dbReference type="NCBI Taxonomy" id="76115"/>
    <lineage>
        <taxon>Bacteria</taxon>
        <taxon>Pseudomonadati</taxon>
        <taxon>Pseudomonadota</taxon>
        <taxon>Betaproteobacteria</taxon>
        <taxon>Rhodocyclales</taxon>
        <taxon>Rhodocyclaceae</taxon>
        <taxon>Aromatoleum</taxon>
    </lineage>
</organism>
<feature type="domain" description="Thioredoxin" evidence="5">
    <location>
        <begin position="19"/>
        <end position="178"/>
    </location>
</feature>
<name>A0ABX1NW65_9RHOO</name>
<gene>
    <name evidence="6" type="ORF">GPA24_10125</name>
</gene>
<evidence type="ECO:0000256" key="4">
    <source>
        <dbReference type="SAM" id="SignalP"/>
    </source>
</evidence>
<feature type="signal peptide" evidence="4">
    <location>
        <begin position="1"/>
        <end position="23"/>
    </location>
</feature>
<feature type="chain" id="PRO_5046678799" evidence="4">
    <location>
        <begin position="24"/>
        <end position="186"/>
    </location>
</feature>
<dbReference type="InterPro" id="IPR050553">
    <property type="entry name" value="Thioredoxin_ResA/DsbE_sf"/>
</dbReference>
<comment type="caution">
    <text evidence="6">The sequence shown here is derived from an EMBL/GenBank/DDBJ whole genome shotgun (WGS) entry which is preliminary data.</text>
</comment>
<comment type="subcellular location">
    <subcellularLocation>
        <location evidence="1">Cell envelope</location>
    </subcellularLocation>
</comment>
<protein>
    <submittedName>
        <fullName evidence="6">Redoxin domain-containing protein</fullName>
    </submittedName>
</protein>
<dbReference type="InterPro" id="IPR013740">
    <property type="entry name" value="Redoxin"/>
</dbReference>
<dbReference type="SUPFAM" id="SSF52833">
    <property type="entry name" value="Thioredoxin-like"/>
    <property type="match status" value="1"/>
</dbReference>
<evidence type="ECO:0000256" key="2">
    <source>
        <dbReference type="ARBA" id="ARBA00022748"/>
    </source>
</evidence>
<dbReference type="InterPro" id="IPR036249">
    <property type="entry name" value="Thioredoxin-like_sf"/>
</dbReference>
<proteinExistence type="predicted"/>
<keyword evidence="3" id="KW-0676">Redox-active center</keyword>
<dbReference type="InterPro" id="IPR017937">
    <property type="entry name" value="Thioredoxin_CS"/>
</dbReference>
<dbReference type="CDD" id="cd02966">
    <property type="entry name" value="TlpA_like_family"/>
    <property type="match status" value="1"/>
</dbReference>
<evidence type="ECO:0000256" key="1">
    <source>
        <dbReference type="ARBA" id="ARBA00004196"/>
    </source>
</evidence>
<evidence type="ECO:0000313" key="7">
    <source>
        <dbReference type="Proteomes" id="UP000633943"/>
    </source>
</evidence>
<dbReference type="RefSeq" id="WP_169202508.1">
    <property type="nucleotide sequence ID" value="NZ_CP059467.1"/>
</dbReference>
<dbReference type="EMBL" id="WTVP01000023">
    <property type="protein sequence ID" value="NMG15892.1"/>
    <property type="molecule type" value="Genomic_DNA"/>
</dbReference>
<accession>A0ABX1NW65</accession>
<evidence type="ECO:0000259" key="5">
    <source>
        <dbReference type="PROSITE" id="PS51352"/>
    </source>
</evidence>
<evidence type="ECO:0000313" key="6">
    <source>
        <dbReference type="EMBL" id="NMG15892.1"/>
    </source>
</evidence>